<dbReference type="OrthoDB" id="7756796at2759"/>
<dbReference type="RefSeq" id="XP_013856233.1">
    <property type="nucleotide sequence ID" value="XM_014000779.1"/>
</dbReference>
<feature type="region of interest" description="Disordered" evidence="1">
    <location>
        <begin position="173"/>
        <end position="235"/>
    </location>
</feature>
<protein>
    <submittedName>
        <fullName evidence="3">Uncharacterized protein LOC106512085</fullName>
    </submittedName>
</protein>
<keyword evidence="2" id="KW-1185">Reference proteome</keyword>
<evidence type="ECO:0000256" key="1">
    <source>
        <dbReference type="SAM" id="MobiDB-lite"/>
    </source>
</evidence>
<sequence length="235" mass="25276">MFRDLVSELTSCWTKPLSTRVTVPGYGPYSDLEGAEKAGLVNISPMEPSLAAYLAPSQNHGVSGPTTLPSKPCRFSAAQLEKICKAQATTARGLSSISMLQTYQAMALAELGAQVQAESPLLPLLNEIRLTADYILHASRGVALSLVRGMASTVVAQRHLRLTLSDVPDRDRATVSRRYSGKVRAEEEAGRSSALQYPQMRLETQDKHTEAGRTAASGEENGAAWEPRHPVTAAS</sequence>
<organism evidence="2 3">
    <name type="scientific">Austrofundulus limnaeus</name>
    <name type="common">Annual killifish</name>
    <dbReference type="NCBI Taxonomy" id="52670"/>
    <lineage>
        <taxon>Eukaryota</taxon>
        <taxon>Metazoa</taxon>
        <taxon>Chordata</taxon>
        <taxon>Craniata</taxon>
        <taxon>Vertebrata</taxon>
        <taxon>Euteleostomi</taxon>
        <taxon>Actinopterygii</taxon>
        <taxon>Neopterygii</taxon>
        <taxon>Teleostei</taxon>
        <taxon>Neoteleostei</taxon>
        <taxon>Acanthomorphata</taxon>
        <taxon>Ovalentaria</taxon>
        <taxon>Atherinomorphae</taxon>
        <taxon>Cyprinodontiformes</taxon>
        <taxon>Rivulidae</taxon>
        <taxon>Austrofundulus</taxon>
    </lineage>
</organism>
<gene>
    <name evidence="3" type="primary">LOC106512085</name>
</gene>
<name>A0A2I4AL78_AUSLI</name>
<evidence type="ECO:0000313" key="3">
    <source>
        <dbReference type="RefSeq" id="XP_013856233.1"/>
    </source>
</evidence>
<dbReference type="KEGG" id="alim:106512085"/>
<dbReference type="InParanoid" id="A0A2I4AL78"/>
<reference evidence="3" key="1">
    <citation type="submission" date="2025-08" db="UniProtKB">
        <authorList>
            <consortium name="RefSeq"/>
        </authorList>
    </citation>
    <scope>IDENTIFICATION</scope>
</reference>
<dbReference type="Proteomes" id="UP000192220">
    <property type="component" value="Unplaced"/>
</dbReference>
<dbReference type="AlphaFoldDB" id="A0A2I4AL78"/>
<dbReference type="Gene3D" id="1.10.287.3160">
    <property type="match status" value="1"/>
</dbReference>
<accession>A0A2I4AL78</accession>
<proteinExistence type="predicted"/>
<dbReference type="GeneID" id="106512085"/>
<evidence type="ECO:0000313" key="2">
    <source>
        <dbReference type="Proteomes" id="UP000192220"/>
    </source>
</evidence>